<evidence type="ECO:0000256" key="2">
    <source>
        <dbReference type="SAM" id="SignalP"/>
    </source>
</evidence>
<gene>
    <name evidence="3" type="ORF">LSTR_LSTR006619</name>
</gene>
<accession>A0A482X8I8</accession>
<evidence type="ECO:0000313" key="4">
    <source>
        <dbReference type="Proteomes" id="UP000291343"/>
    </source>
</evidence>
<name>A0A482X8I8_LAOST</name>
<keyword evidence="2" id="KW-0732">Signal</keyword>
<keyword evidence="1" id="KW-0472">Membrane</keyword>
<feature type="transmembrane region" description="Helical" evidence="1">
    <location>
        <begin position="188"/>
        <end position="208"/>
    </location>
</feature>
<organism evidence="3 4">
    <name type="scientific">Laodelphax striatellus</name>
    <name type="common">Small brown planthopper</name>
    <name type="synonym">Delphax striatella</name>
    <dbReference type="NCBI Taxonomy" id="195883"/>
    <lineage>
        <taxon>Eukaryota</taxon>
        <taxon>Metazoa</taxon>
        <taxon>Ecdysozoa</taxon>
        <taxon>Arthropoda</taxon>
        <taxon>Hexapoda</taxon>
        <taxon>Insecta</taxon>
        <taxon>Pterygota</taxon>
        <taxon>Neoptera</taxon>
        <taxon>Paraneoptera</taxon>
        <taxon>Hemiptera</taxon>
        <taxon>Auchenorrhyncha</taxon>
        <taxon>Fulgoroidea</taxon>
        <taxon>Delphacidae</taxon>
        <taxon>Criomorphinae</taxon>
        <taxon>Laodelphax</taxon>
    </lineage>
</organism>
<dbReference type="AlphaFoldDB" id="A0A482X8I8"/>
<sequence>MINLLLAIAVHLKSIFGKYLNGAGNEDADRTGTVEKENNPFAIQIKHDDHFYLPQCSTIETRLEEGDKFVNKQPEFNSSVTLDKEYEDQSSDVFRETGPSFLNLHPKSTPPTSPHVTIPMLDDYNEVENILGYTPTVSLEAQVDEKDHEEAFGWEPESKGIERAEPRMQPVRYIRRSGNYETNCFCEISLIFFITVLLVILHINYHFYIKNSMQNGPEFDFVPM</sequence>
<reference evidence="3 4" key="1">
    <citation type="journal article" date="2017" name="Gigascience">
        <title>Genome sequence of the small brown planthopper, Laodelphax striatellus.</title>
        <authorList>
            <person name="Zhu J."/>
            <person name="Jiang F."/>
            <person name="Wang X."/>
            <person name="Yang P."/>
            <person name="Bao Y."/>
            <person name="Zhao W."/>
            <person name="Wang W."/>
            <person name="Lu H."/>
            <person name="Wang Q."/>
            <person name="Cui N."/>
            <person name="Li J."/>
            <person name="Chen X."/>
            <person name="Luo L."/>
            <person name="Yu J."/>
            <person name="Kang L."/>
            <person name="Cui F."/>
        </authorList>
    </citation>
    <scope>NUCLEOTIDE SEQUENCE [LARGE SCALE GENOMIC DNA]</scope>
    <source>
        <strain evidence="3">Lst14</strain>
    </source>
</reference>
<dbReference type="Proteomes" id="UP000291343">
    <property type="component" value="Unassembled WGS sequence"/>
</dbReference>
<evidence type="ECO:0000313" key="3">
    <source>
        <dbReference type="EMBL" id="RZF42026.1"/>
    </source>
</evidence>
<keyword evidence="1" id="KW-0812">Transmembrane</keyword>
<evidence type="ECO:0008006" key="5">
    <source>
        <dbReference type="Google" id="ProtNLM"/>
    </source>
</evidence>
<keyword evidence="4" id="KW-1185">Reference proteome</keyword>
<evidence type="ECO:0000256" key="1">
    <source>
        <dbReference type="SAM" id="Phobius"/>
    </source>
</evidence>
<keyword evidence="1" id="KW-1133">Transmembrane helix</keyword>
<comment type="caution">
    <text evidence="3">The sequence shown here is derived from an EMBL/GenBank/DDBJ whole genome shotgun (WGS) entry which is preliminary data.</text>
</comment>
<feature type="signal peptide" evidence="2">
    <location>
        <begin position="1"/>
        <end position="17"/>
    </location>
</feature>
<dbReference type="InParanoid" id="A0A482X8I8"/>
<dbReference type="EMBL" id="QKKF02015641">
    <property type="protein sequence ID" value="RZF42026.1"/>
    <property type="molecule type" value="Genomic_DNA"/>
</dbReference>
<proteinExistence type="predicted"/>
<protein>
    <recommendedName>
        <fullName evidence="5">LEM domain-containing protein</fullName>
    </recommendedName>
</protein>
<feature type="chain" id="PRO_5019724040" description="LEM domain-containing protein" evidence="2">
    <location>
        <begin position="18"/>
        <end position="224"/>
    </location>
</feature>